<dbReference type="PROSITE" id="PS50294">
    <property type="entry name" value="WD_REPEATS_REGION"/>
    <property type="match status" value="3"/>
</dbReference>
<reference evidence="4" key="1">
    <citation type="journal article" date="2014" name="Front. Microbiol.">
        <title>High frequency of phylogenetically diverse reductive dehalogenase-homologous genes in deep subseafloor sedimentary metagenomes.</title>
        <authorList>
            <person name="Kawai M."/>
            <person name="Futagami T."/>
            <person name="Toyoda A."/>
            <person name="Takaki Y."/>
            <person name="Nishi S."/>
            <person name="Hori S."/>
            <person name="Arai W."/>
            <person name="Tsubouchi T."/>
            <person name="Morono Y."/>
            <person name="Uchiyama I."/>
            <person name="Ito T."/>
            <person name="Fujiyama A."/>
            <person name="Inagaki F."/>
            <person name="Takami H."/>
        </authorList>
    </citation>
    <scope>NUCLEOTIDE SEQUENCE</scope>
    <source>
        <strain evidence="4">Expedition CK06-06</strain>
    </source>
</reference>
<dbReference type="PANTHER" id="PTHR19848">
    <property type="entry name" value="WD40 REPEAT PROTEIN"/>
    <property type="match status" value="1"/>
</dbReference>
<feature type="non-terminal residue" evidence="4">
    <location>
        <position position="450"/>
    </location>
</feature>
<dbReference type="CDD" id="cd00200">
    <property type="entry name" value="WD40"/>
    <property type="match status" value="1"/>
</dbReference>
<dbReference type="InterPro" id="IPR015943">
    <property type="entry name" value="WD40/YVTN_repeat-like_dom_sf"/>
</dbReference>
<comment type="caution">
    <text evidence="4">The sequence shown here is derived from an EMBL/GenBank/DDBJ whole genome shotgun (WGS) entry which is preliminary data.</text>
</comment>
<dbReference type="PROSITE" id="PS00678">
    <property type="entry name" value="WD_REPEATS_1"/>
    <property type="match status" value="1"/>
</dbReference>
<dbReference type="AlphaFoldDB" id="X1A8U9"/>
<evidence type="ECO:0000256" key="1">
    <source>
        <dbReference type="ARBA" id="ARBA00022574"/>
    </source>
</evidence>
<evidence type="ECO:0000313" key="4">
    <source>
        <dbReference type="EMBL" id="GAG56621.1"/>
    </source>
</evidence>
<dbReference type="Pfam" id="PF00400">
    <property type="entry name" value="WD40"/>
    <property type="match status" value="4"/>
</dbReference>
<dbReference type="PROSITE" id="PS50082">
    <property type="entry name" value="WD_REPEATS_2"/>
    <property type="match status" value="4"/>
</dbReference>
<dbReference type="PANTHER" id="PTHR19848:SF8">
    <property type="entry name" value="F-BOX AND WD REPEAT DOMAIN CONTAINING 7"/>
    <property type="match status" value="1"/>
</dbReference>
<dbReference type="InterPro" id="IPR036322">
    <property type="entry name" value="WD40_repeat_dom_sf"/>
</dbReference>
<dbReference type="InterPro" id="IPR019775">
    <property type="entry name" value="WD40_repeat_CS"/>
</dbReference>
<name>X1A8U9_9ZZZZ</name>
<feature type="transmembrane region" description="Helical" evidence="3">
    <location>
        <begin position="31"/>
        <end position="52"/>
    </location>
</feature>
<dbReference type="InterPro" id="IPR020472">
    <property type="entry name" value="WD40_PAC1"/>
</dbReference>
<organism evidence="4">
    <name type="scientific">marine sediment metagenome</name>
    <dbReference type="NCBI Taxonomy" id="412755"/>
    <lineage>
        <taxon>unclassified sequences</taxon>
        <taxon>metagenomes</taxon>
        <taxon>ecological metagenomes</taxon>
    </lineage>
</organism>
<dbReference type="SUPFAM" id="SSF50978">
    <property type="entry name" value="WD40 repeat-like"/>
    <property type="match status" value="1"/>
</dbReference>
<gene>
    <name evidence="4" type="ORF">S01H4_13698</name>
</gene>
<evidence type="ECO:0000256" key="2">
    <source>
        <dbReference type="ARBA" id="ARBA00022737"/>
    </source>
</evidence>
<dbReference type="InterPro" id="IPR001680">
    <property type="entry name" value="WD40_rpt"/>
</dbReference>
<keyword evidence="3" id="KW-0812">Transmembrane</keyword>
<keyword evidence="2" id="KW-0677">Repeat</keyword>
<dbReference type="PRINTS" id="PR00320">
    <property type="entry name" value="GPROTEINBRPT"/>
</dbReference>
<dbReference type="Gene3D" id="2.130.10.10">
    <property type="entry name" value="YVTN repeat-like/Quinoprotein amine dehydrogenase"/>
    <property type="match status" value="2"/>
</dbReference>
<accession>X1A8U9</accession>
<keyword evidence="3" id="KW-1133">Transmembrane helix</keyword>
<sequence>MVYLETSEKEYKAEEENKIRMQKRAIRRTRITAMIMGAAAILSLGFMLWAFIQQAEAEKQRILADERKVEADDQRSIAEEKTVEAEDAAELALLREKEATREKEIADSAKIIALEQEREATIQRNLAVISENKALDQEKIAVENAEEARIQQTKAEEASEEAYKRRMLSIAQSMSVKSLQIDQDTSLKGLLAFQAYLFNDRYEGVSYHADIFSGIYDAIKTIDQSSYTVFRGHSATINSVSFKPGTTLFYSASSDGNVFQWDIQHPEKEFAIVVSNNTINGVLSVSPDSRWLACGTNNIGIQLFDLTSNNFKLQNLKGHEGKKIKSVAFSPNSKNLVSSGTDKKVLLWDIQTGKSEPIWEHDDIVQSLSVSPDGNVIAAGTKDGRIVLLSGRNWENVQELYNEENNPVNVVQFNHAGNILISGDLDGNVKLWNWKDIELIKSLRGHTARI</sequence>
<keyword evidence="3" id="KW-0472">Membrane</keyword>
<dbReference type="EMBL" id="BART01006026">
    <property type="protein sequence ID" value="GAG56621.1"/>
    <property type="molecule type" value="Genomic_DNA"/>
</dbReference>
<protein>
    <submittedName>
        <fullName evidence="4">Uncharacterized protein</fullName>
    </submittedName>
</protein>
<proteinExistence type="predicted"/>
<evidence type="ECO:0000256" key="3">
    <source>
        <dbReference type="SAM" id="Phobius"/>
    </source>
</evidence>
<dbReference type="SMART" id="SM00320">
    <property type="entry name" value="WD40"/>
    <property type="match status" value="4"/>
</dbReference>
<keyword evidence="1" id="KW-0853">WD repeat</keyword>